<accession>A0A6B3NXN9</accession>
<evidence type="ECO:0000313" key="3">
    <source>
        <dbReference type="Proteomes" id="UP000482634"/>
    </source>
</evidence>
<keyword evidence="3" id="KW-1185">Reference proteome</keyword>
<dbReference type="Proteomes" id="UP000482634">
    <property type="component" value="Unassembled WGS sequence"/>
</dbReference>
<dbReference type="InterPro" id="IPR007698">
    <property type="entry name" value="AlaDH/PNT_NAD(H)-bd"/>
</dbReference>
<name>A0A6B3NXN9_9PSED</name>
<evidence type="ECO:0000313" key="2">
    <source>
        <dbReference type="EMBL" id="NER66663.1"/>
    </source>
</evidence>
<organism evidence="2 3">
    <name type="scientific">Pseudomonas brassicae</name>
    <dbReference type="NCBI Taxonomy" id="2708063"/>
    <lineage>
        <taxon>Bacteria</taxon>
        <taxon>Pseudomonadati</taxon>
        <taxon>Pseudomonadota</taxon>
        <taxon>Gammaproteobacteria</taxon>
        <taxon>Pseudomonadales</taxon>
        <taxon>Pseudomonadaceae</taxon>
        <taxon>Pseudomonas</taxon>
    </lineage>
</organism>
<dbReference type="Gene3D" id="3.50.50.60">
    <property type="entry name" value="FAD/NAD(P)-binding domain"/>
    <property type="match status" value="1"/>
</dbReference>
<dbReference type="InterPro" id="IPR036188">
    <property type="entry name" value="FAD/NAD-bd_sf"/>
</dbReference>
<feature type="domain" description="Alanine dehydrogenase/pyridine nucleotide transhydrogenase NAD(H)-binding" evidence="1">
    <location>
        <begin position="10"/>
        <end position="47"/>
    </location>
</feature>
<dbReference type="EMBL" id="JAAHBU010000551">
    <property type="protein sequence ID" value="NER66663.1"/>
    <property type="molecule type" value="Genomic_DNA"/>
</dbReference>
<evidence type="ECO:0000259" key="1">
    <source>
        <dbReference type="Pfam" id="PF01262"/>
    </source>
</evidence>
<protein>
    <submittedName>
        <fullName evidence="2">FAD-dependent oxidoreductase</fullName>
    </submittedName>
</protein>
<dbReference type="SUPFAM" id="SSF51905">
    <property type="entry name" value="FAD/NAD(P)-binding domain"/>
    <property type="match status" value="1"/>
</dbReference>
<proteinExistence type="predicted"/>
<reference evidence="2 3" key="1">
    <citation type="submission" date="2020-02" db="EMBL/GenBank/DDBJ databases">
        <title>Broccoli isolated Pseudomonas sp.</title>
        <authorList>
            <person name="Fujikawa T."/>
            <person name="Sawada H."/>
        </authorList>
    </citation>
    <scope>NUCLEOTIDE SEQUENCE [LARGE SCALE GENOMIC DNA]</scope>
    <source>
        <strain evidence="2 3">MAFF212427</strain>
    </source>
</reference>
<sequence>MQNVCGWIAQAGTLAAHSRLSGVERADWLVVGAGITGLSAAHTLAQLHPQ</sequence>
<feature type="non-terminal residue" evidence="2">
    <location>
        <position position="50"/>
    </location>
</feature>
<dbReference type="Pfam" id="PF01262">
    <property type="entry name" value="AlaDh_PNT_C"/>
    <property type="match status" value="1"/>
</dbReference>
<gene>
    <name evidence="2" type="ORF">G3436_25905</name>
</gene>
<dbReference type="AlphaFoldDB" id="A0A6B3NXN9"/>
<comment type="caution">
    <text evidence="2">The sequence shown here is derived from an EMBL/GenBank/DDBJ whole genome shotgun (WGS) entry which is preliminary data.</text>
</comment>